<sequence length="166" mass="19446">MTMTEHQREAADRLPVLITIDSRQDDERVTEHVRGDLYRKGSHFYIRYTETQSQPERVKRRSDSAEDASRTQVTLKVSENQVKLTRRGQVEAEQTFALGARQNGYYRSSAIRFPLTTATSKLSWDKPWPFEGPLQFDELRIAWSYQLYIEERCTGKFNIQLRITPA</sequence>
<dbReference type="AlphaFoldDB" id="A0A383RJB4"/>
<dbReference type="Proteomes" id="UP000304148">
    <property type="component" value="Chromosome"/>
</dbReference>
<dbReference type="Gene3D" id="2.40.128.20">
    <property type="match status" value="1"/>
</dbReference>
<evidence type="ECO:0000313" key="3">
    <source>
        <dbReference type="Proteomes" id="UP000304148"/>
    </source>
</evidence>
<organism evidence="2 3">
    <name type="scientific">Paenibacillus alvei</name>
    <name type="common">Bacillus alvei</name>
    <dbReference type="NCBI Taxonomy" id="44250"/>
    <lineage>
        <taxon>Bacteria</taxon>
        <taxon>Bacillati</taxon>
        <taxon>Bacillota</taxon>
        <taxon>Bacilli</taxon>
        <taxon>Bacillales</taxon>
        <taxon>Paenibacillaceae</taxon>
        <taxon>Paenibacillus</taxon>
    </lineage>
</organism>
<protein>
    <recommendedName>
        <fullName evidence="4">DUF1934 domain-containing protein</fullName>
    </recommendedName>
</protein>
<evidence type="ECO:0000256" key="1">
    <source>
        <dbReference type="SAM" id="MobiDB-lite"/>
    </source>
</evidence>
<dbReference type="EMBL" id="LS992241">
    <property type="protein sequence ID" value="SYX87135.1"/>
    <property type="molecule type" value="Genomic_DNA"/>
</dbReference>
<proteinExistence type="predicted"/>
<name>A0A383RJB4_PAEAL</name>
<feature type="region of interest" description="Disordered" evidence="1">
    <location>
        <begin position="51"/>
        <end position="72"/>
    </location>
</feature>
<evidence type="ECO:0008006" key="4">
    <source>
        <dbReference type="Google" id="ProtNLM"/>
    </source>
</evidence>
<dbReference type="Pfam" id="PF09148">
    <property type="entry name" value="DUF1934"/>
    <property type="match status" value="1"/>
</dbReference>
<dbReference type="InterPro" id="IPR015231">
    <property type="entry name" value="DUF1934"/>
</dbReference>
<dbReference type="InterPro" id="IPR012674">
    <property type="entry name" value="Calycin"/>
</dbReference>
<reference evidence="3" key="1">
    <citation type="submission" date="2018-08" db="EMBL/GenBank/DDBJ databases">
        <authorList>
            <person name="Chevrot R."/>
        </authorList>
    </citation>
    <scope>NUCLEOTIDE SEQUENCE [LARGE SCALE GENOMIC DNA]</scope>
</reference>
<evidence type="ECO:0000313" key="2">
    <source>
        <dbReference type="EMBL" id="SYX87135.1"/>
    </source>
</evidence>
<gene>
    <name evidence="2" type="ORF">PBLR_15564</name>
</gene>
<accession>A0A383RJB4</accession>
<dbReference type="SUPFAM" id="SSF50814">
    <property type="entry name" value="Lipocalins"/>
    <property type="match status" value="1"/>
</dbReference>